<feature type="region of interest" description="Disordered" evidence="1">
    <location>
        <begin position="27"/>
        <end position="50"/>
    </location>
</feature>
<reference evidence="3 4" key="1">
    <citation type="journal article" date="2007" name="Nature">
        <title>Evolution of genes and genomes on the Drosophila phylogeny.</title>
        <authorList>
            <consortium name="Drosophila 12 Genomes Consortium"/>
            <person name="Clark A.G."/>
            <person name="Eisen M.B."/>
            <person name="Smith D.R."/>
            <person name="Bergman C.M."/>
            <person name="Oliver B."/>
            <person name="Markow T.A."/>
            <person name="Kaufman T.C."/>
            <person name="Kellis M."/>
            <person name="Gelbart W."/>
            <person name="Iyer V.N."/>
            <person name="Pollard D.A."/>
            <person name="Sackton T.B."/>
            <person name="Larracuente A.M."/>
            <person name="Singh N.D."/>
            <person name="Abad J.P."/>
            <person name="Abt D.N."/>
            <person name="Adryan B."/>
            <person name="Aguade M."/>
            <person name="Akashi H."/>
            <person name="Anderson W.W."/>
            <person name="Aquadro C.F."/>
            <person name="Ardell D.H."/>
            <person name="Arguello R."/>
            <person name="Artieri C.G."/>
            <person name="Barbash D.A."/>
            <person name="Barker D."/>
            <person name="Barsanti P."/>
            <person name="Batterham P."/>
            <person name="Batzoglou S."/>
            <person name="Begun D."/>
            <person name="Bhutkar A."/>
            <person name="Blanco E."/>
            <person name="Bosak S.A."/>
            <person name="Bradley R.K."/>
            <person name="Brand A.D."/>
            <person name="Brent M.R."/>
            <person name="Brooks A.N."/>
            <person name="Brown R.H."/>
            <person name="Butlin R.K."/>
            <person name="Caggese C."/>
            <person name="Calvi B.R."/>
            <person name="Bernardo de Carvalho A."/>
            <person name="Caspi A."/>
            <person name="Castrezana S."/>
            <person name="Celniker S.E."/>
            <person name="Chang J.L."/>
            <person name="Chapple C."/>
            <person name="Chatterji S."/>
            <person name="Chinwalla A."/>
            <person name="Civetta A."/>
            <person name="Clifton S.W."/>
            <person name="Comeron J.M."/>
            <person name="Costello J.C."/>
            <person name="Coyne J.A."/>
            <person name="Daub J."/>
            <person name="David R.G."/>
            <person name="Delcher A.L."/>
            <person name="Delehaunty K."/>
            <person name="Do C.B."/>
            <person name="Ebling H."/>
            <person name="Edwards K."/>
            <person name="Eickbush T."/>
            <person name="Evans J.D."/>
            <person name="Filipski A."/>
            <person name="Findeiss S."/>
            <person name="Freyhult E."/>
            <person name="Fulton L."/>
            <person name="Fulton R."/>
            <person name="Garcia A.C."/>
            <person name="Gardiner A."/>
            <person name="Garfield D.A."/>
            <person name="Garvin B.E."/>
            <person name="Gibson G."/>
            <person name="Gilbert D."/>
            <person name="Gnerre S."/>
            <person name="Godfrey J."/>
            <person name="Good R."/>
            <person name="Gotea V."/>
            <person name="Gravely B."/>
            <person name="Greenberg A.J."/>
            <person name="Griffiths-Jones S."/>
            <person name="Gross S."/>
            <person name="Guigo R."/>
            <person name="Gustafson E.A."/>
            <person name="Haerty W."/>
            <person name="Hahn M.W."/>
            <person name="Halligan D.L."/>
            <person name="Halpern A.L."/>
            <person name="Halter G.M."/>
            <person name="Han M.V."/>
            <person name="Heger A."/>
            <person name="Hillier L."/>
            <person name="Hinrichs A.S."/>
            <person name="Holmes I."/>
            <person name="Hoskins R.A."/>
            <person name="Hubisz M.J."/>
            <person name="Hultmark D."/>
            <person name="Huntley M.A."/>
            <person name="Jaffe D.B."/>
            <person name="Jagadeeshan S."/>
            <person name="Jeck W.R."/>
            <person name="Johnson J."/>
            <person name="Jones C.D."/>
            <person name="Jordan W.C."/>
            <person name="Karpen G.H."/>
            <person name="Kataoka E."/>
            <person name="Keightley P.D."/>
            <person name="Kheradpour P."/>
            <person name="Kirkness E.F."/>
            <person name="Koerich L.B."/>
            <person name="Kristiansen K."/>
            <person name="Kudrna D."/>
            <person name="Kulathinal R.J."/>
            <person name="Kumar S."/>
            <person name="Kwok R."/>
            <person name="Lander E."/>
            <person name="Langley C.H."/>
            <person name="Lapoint R."/>
            <person name="Lazzaro B.P."/>
            <person name="Lee S.J."/>
            <person name="Levesque L."/>
            <person name="Li R."/>
            <person name="Lin C.F."/>
            <person name="Lin M.F."/>
            <person name="Lindblad-Toh K."/>
            <person name="Llopart A."/>
            <person name="Long M."/>
            <person name="Low L."/>
            <person name="Lozovsky E."/>
            <person name="Lu J."/>
            <person name="Luo M."/>
            <person name="Machado C.A."/>
            <person name="Makalowski W."/>
            <person name="Marzo M."/>
            <person name="Matsuda M."/>
            <person name="Matzkin L."/>
            <person name="McAllister B."/>
            <person name="McBride C.S."/>
            <person name="McKernan B."/>
            <person name="McKernan K."/>
            <person name="Mendez-Lago M."/>
            <person name="Minx P."/>
            <person name="Mollenhauer M.U."/>
            <person name="Montooth K."/>
            <person name="Mount S.M."/>
            <person name="Mu X."/>
            <person name="Myers E."/>
            <person name="Negre B."/>
            <person name="Newfeld S."/>
            <person name="Nielsen R."/>
            <person name="Noor M.A."/>
            <person name="O'Grady P."/>
            <person name="Pachter L."/>
            <person name="Papaceit M."/>
            <person name="Parisi M.J."/>
            <person name="Parisi M."/>
            <person name="Parts L."/>
            <person name="Pedersen J.S."/>
            <person name="Pesole G."/>
            <person name="Phillippy A.M."/>
            <person name="Ponting C.P."/>
            <person name="Pop M."/>
            <person name="Porcelli D."/>
            <person name="Powell J.R."/>
            <person name="Prohaska S."/>
            <person name="Pruitt K."/>
            <person name="Puig M."/>
            <person name="Quesneville H."/>
            <person name="Ram K.R."/>
            <person name="Rand D."/>
            <person name="Rasmussen M.D."/>
            <person name="Reed L.K."/>
            <person name="Reenan R."/>
            <person name="Reily A."/>
            <person name="Remington K.A."/>
            <person name="Rieger T.T."/>
            <person name="Ritchie M.G."/>
            <person name="Robin C."/>
            <person name="Rogers Y.H."/>
            <person name="Rohde C."/>
            <person name="Rozas J."/>
            <person name="Rubenfield M.J."/>
            <person name="Ruiz A."/>
            <person name="Russo S."/>
            <person name="Salzberg S.L."/>
            <person name="Sanchez-Gracia A."/>
            <person name="Saranga D.J."/>
            <person name="Sato H."/>
            <person name="Schaeffer S.W."/>
            <person name="Schatz M.C."/>
            <person name="Schlenke T."/>
            <person name="Schwartz R."/>
            <person name="Segarra C."/>
            <person name="Singh R.S."/>
            <person name="Sirot L."/>
            <person name="Sirota M."/>
            <person name="Sisneros N.B."/>
            <person name="Smith C.D."/>
            <person name="Smith T.F."/>
            <person name="Spieth J."/>
            <person name="Stage D.E."/>
            <person name="Stark A."/>
            <person name="Stephan W."/>
            <person name="Strausberg R.L."/>
            <person name="Strempel S."/>
            <person name="Sturgill D."/>
            <person name="Sutton G."/>
            <person name="Sutton G.G."/>
            <person name="Tao W."/>
            <person name="Teichmann S."/>
            <person name="Tobari Y.N."/>
            <person name="Tomimura Y."/>
            <person name="Tsolas J.M."/>
            <person name="Valente V.L."/>
            <person name="Venter E."/>
            <person name="Venter J.C."/>
            <person name="Vicario S."/>
            <person name="Vieira F.G."/>
            <person name="Vilella A.J."/>
            <person name="Villasante A."/>
            <person name="Walenz B."/>
            <person name="Wang J."/>
            <person name="Wasserman M."/>
            <person name="Watts T."/>
            <person name="Wilson D."/>
            <person name="Wilson R.K."/>
            <person name="Wing R.A."/>
            <person name="Wolfner M.F."/>
            <person name="Wong A."/>
            <person name="Wong G.K."/>
            <person name="Wu C.I."/>
            <person name="Wu G."/>
            <person name="Yamamoto D."/>
            <person name="Yang H.P."/>
            <person name="Yang S.P."/>
            <person name="Yorke J.A."/>
            <person name="Yoshida K."/>
            <person name="Zdobnov E."/>
            <person name="Zhang P."/>
            <person name="Zhang Y."/>
            <person name="Zimin A.V."/>
            <person name="Baldwin J."/>
            <person name="Abdouelleil A."/>
            <person name="Abdulkadir J."/>
            <person name="Abebe A."/>
            <person name="Abera B."/>
            <person name="Abreu J."/>
            <person name="Acer S.C."/>
            <person name="Aftuck L."/>
            <person name="Alexander A."/>
            <person name="An P."/>
            <person name="Anderson E."/>
            <person name="Anderson S."/>
            <person name="Arachi H."/>
            <person name="Azer M."/>
            <person name="Bachantsang P."/>
            <person name="Barry A."/>
            <person name="Bayul T."/>
            <person name="Berlin A."/>
            <person name="Bessette D."/>
            <person name="Bloom T."/>
            <person name="Blye J."/>
            <person name="Boguslavskiy L."/>
            <person name="Bonnet C."/>
            <person name="Boukhgalter B."/>
            <person name="Bourzgui I."/>
            <person name="Brown A."/>
            <person name="Cahill P."/>
            <person name="Channer S."/>
            <person name="Cheshatsang Y."/>
            <person name="Chuda L."/>
            <person name="Citroen M."/>
            <person name="Collymore A."/>
            <person name="Cooke P."/>
            <person name="Costello M."/>
            <person name="D'Aco K."/>
            <person name="Daza R."/>
            <person name="De Haan G."/>
            <person name="DeGray S."/>
            <person name="DeMaso C."/>
            <person name="Dhargay N."/>
            <person name="Dooley K."/>
            <person name="Dooley E."/>
            <person name="Doricent M."/>
            <person name="Dorje P."/>
            <person name="Dorjee K."/>
            <person name="Dupes A."/>
            <person name="Elong R."/>
            <person name="Falk J."/>
            <person name="Farina A."/>
            <person name="Faro S."/>
            <person name="Ferguson D."/>
            <person name="Fisher S."/>
            <person name="Foley C.D."/>
            <person name="Franke A."/>
            <person name="Friedrich D."/>
            <person name="Gadbois L."/>
            <person name="Gearin G."/>
            <person name="Gearin C.R."/>
            <person name="Giannoukos G."/>
            <person name="Goode T."/>
            <person name="Graham J."/>
            <person name="Grandbois E."/>
            <person name="Grewal S."/>
            <person name="Gyaltsen K."/>
            <person name="Hafez N."/>
            <person name="Hagos B."/>
            <person name="Hall J."/>
            <person name="Henson C."/>
            <person name="Hollinger A."/>
            <person name="Honan T."/>
            <person name="Huard M.D."/>
            <person name="Hughes L."/>
            <person name="Hurhula B."/>
            <person name="Husby M.E."/>
            <person name="Kamat A."/>
            <person name="Kanga B."/>
            <person name="Kashin S."/>
            <person name="Khazanovich D."/>
            <person name="Kisner P."/>
            <person name="Lance K."/>
            <person name="Lara M."/>
            <person name="Lee W."/>
            <person name="Lennon N."/>
            <person name="Letendre F."/>
            <person name="LeVine R."/>
            <person name="Lipovsky A."/>
            <person name="Liu X."/>
            <person name="Liu J."/>
            <person name="Liu S."/>
            <person name="Lokyitsang T."/>
            <person name="Lokyitsang Y."/>
            <person name="Lubonja R."/>
            <person name="Lui A."/>
            <person name="MacDonald P."/>
            <person name="Magnisalis V."/>
            <person name="Maru K."/>
            <person name="Matthews C."/>
            <person name="McCusker W."/>
            <person name="McDonough S."/>
            <person name="Mehta T."/>
            <person name="Meldrim J."/>
            <person name="Meneus L."/>
            <person name="Mihai O."/>
            <person name="Mihalev A."/>
            <person name="Mihova T."/>
            <person name="Mittelman R."/>
            <person name="Mlenga V."/>
            <person name="Montmayeur A."/>
            <person name="Mulrain L."/>
            <person name="Navidi A."/>
            <person name="Naylor J."/>
            <person name="Negash T."/>
            <person name="Nguyen T."/>
            <person name="Nguyen N."/>
            <person name="Nicol R."/>
            <person name="Norbu C."/>
            <person name="Norbu N."/>
            <person name="Novod N."/>
            <person name="O'Neill B."/>
            <person name="Osman S."/>
            <person name="Markiewicz E."/>
            <person name="Oyono O.L."/>
            <person name="Patti C."/>
            <person name="Phunkhang P."/>
            <person name="Pierre F."/>
            <person name="Priest M."/>
            <person name="Raghuraman S."/>
            <person name="Rege F."/>
            <person name="Reyes R."/>
            <person name="Rise C."/>
            <person name="Rogov P."/>
            <person name="Ross K."/>
            <person name="Ryan E."/>
            <person name="Settipalli S."/>
            <person name="Shea T."/>
            <person name="Sherpa N."/>
            <person name="Shi L."/>
            <person name="Shih D."/>
            <person name="Sparrow T."/>
            <person name="Spaulding J."/>
            <person name="Stalker J."/>
            <person name="Stange-Thomann N."/>
            <person name="Stavropoulos S."/>
            <person name="Stone C."/>
            <person name="Strader C."/>
            <person name="Tesfaye S."/>
            <person name="Thomson T."/>
            <person name="Thoulutsang Y."/>
            <person name="Thoulutsang D."/>
            <person name="Topham K."/>
            <person name="Topping I."/>
            <person name="Tsamla T."/>
            <person name="Vassiliev H."/>
            <person name="Vo A."/>
            <person name="Wangchuk T."/>
            <person name="Wangdi T."/>
            <person name="Weiand M."/>
            <person name="Wilkinson J."/>
            <person name="Wilson A."/>
            <person name="Yadav S."/>
            <person name="Young G."/>
            <person name="Yu Q."/>
            <person name="Zembek L."/>
            <person name="Zhong D."/>
            <person name="Zimmer A."/>
            <person name="Zwirko Z."/>
            <person name="Jaffe D.B."/>
            <person name="Alvarez P."/>
            <person name="Brockman W."/>
            <person name="Butler J."/>
            <person name="Chin C."/>
            <person name="Gnerre S."/>
            <person name="Grabherr M."/>
            <person name="Kleber M."/>
            <person name="Mauceli E."/>
            <person name="MacCallum I."/>
        </authorList>
    </citation>
    <scope>NUCLEOTIDE SEQUENCE [LARGE SCALE GENOMIC DNA]</scope>
    <source>
        <strain evidence="4">MSH-3 / Tucson 14011-0111.49</strain>
    </source>
</reference>
<feature type="signal peptide" evidence="2">
    <location>
        <begin position="1"/>
        <end position="23"/>
    </location>
</feature>
<sequence length="50" mass="5488">MVAECLLLGACLLLALSTRQIRAMTEELSPESQSQWQSQSQSQSPVVPIE</sequence>
<evidence type="ECO:0000313" key="3">
    <source>
        <dbReference type="EMBL" id="EDW31849.1"/>
    </source>
</evidence>
<dbReference type="Proteomes" id="UP000008744">
    <property type="component" value="Unassembled WGS sequence"/>
</dbReference>
<feature type="compositionally biased region" description="Low complexity" evidence="1">
    <location>
        <begin position="32"/>
        <end position="44"/>
    </location>
</feature>
<evidence type="ECO:0000256" key="2">
    <source>
        <dbReference type="SAM" id="SignalP"/>
    </source>
</evidence>
<organism evidence="4">
    <name type="scientific">Drosophila persimilis</name>
    <name type="common">Fruit fly</name>
    <dbReference type="NCBI Taxonomy" id="7234"/>
    <lineage>
        <taxon>Eukaryota</taxon>
        <taxon>Metazoa</taxon>
        <taxon>Ecdysozoa</taxon>
        <taxon>Arthropoda</taxon>
        <taxon>Hexapoda</taxon>
        <taxon>Insecta</taxon>
        <taxon>Pterygota</taxon>
        <taxon>Neoptera</taxon>
        <taxon>Endopterygota</taxon>
        <taxon>Diptera</taxon>
        <taxon>Brachycera</taxon>
        <taxon>Muscomorpha</taxon>
        <taxon>Ephydroidea</taxon>
        <taxon>Drosophilidae</taxon>
        <taxon>Drosophila</taxon>
        <taxon>Sophophora</taxon>
    </lineage>
</organism>
<protein>
    <submittedName>
        <fullName evidence="3">GL10745</fullName>
    </submittedName>
</protein>
<evidence type="ECO:0000256" key="1">
    <source>
        <dbReference type="SAM" id="MobiDB-lite"/>
    </source>
</evidence>
<dbReference type="AlphaFoldDB" id="B4GA97"/>
<dbReference type="EMBL" id="CH479181">
    <property type="protein sequence ID" value="EDW31849.1"/>
    <property type="molecule type" value="Genomic_DNA"/>
</dbReference>
<dbReference type="HOGENOM" id="CLU_3126564_0_0_1"/>
<name>B4GA97_DROPE</name>
<accession>B4GA97</accession>
<evidence type="ECO:0000313" key="4">
    <source>
        <dbReference type="Proteomes" id="UP000008744"/>
    </source>
</evidence>
<proteinExistence type="predicted"/>
<gene>
    <name evidence="3" type="primary">Dper\GL10745</name>
    <name evidence="3" type="ORF">Dper_GL10745</name>
</gene>
<feature type="chain" id="PRO_5002803271" evidence="2">
    <location>
        <begin position="24"/>
        <end position="50"/>
    </location>
</feature>
<keyword evidence="4" id="KW-1185">Reference proteome</keyword>
<keyword evidence="2" id="KW-0732">Signal</keyword>